<name>C1ECG9_MICCC</name>
<evidence type="ECO:0000313" key="3">
    <source>
        <dbReference type="Proteomes" id="UP000002009"/>
    </source>
</evidence>
<evidence type="ECO:0000256" key="1">
    <source>
        <dbReference type="SAM" id="MobiDB-lite"/>
    </source>
</evidence>
<dbReference type="EMBL" id="CP001329">
    <property type="protein sequence ID" value="ACO65582.1"/>
    <property type="molecule type" value="Genomic_DNA"/>
</dbReference>
<organism evidence="2 3">
    <name type="scientific">Micromonas commoda (strain RCC299 / NOUM17 / CCMP2709)</name>
    <name type="common">Picoplanktonic green alga</name>
    <dbReference type="NCBI Taxonomy" id="296587"/>
    <lineage>
        <taxon>Eukaryota</taxon>
        <taxon>Viridiplantae</taxon>
        <taxon>Chlorophyta</taxon>
        <taxon>Mamiellophyceae</taxon>
        <taxon>Mamiellales</taxon>
        <taxon>Mamiellaceae</taxon>
        <taxon>Micromonas</taxon>
    </lineage>
</organism>
<dbReference type="InParanoid" id="C1ECG9"/>
<dbReference type="RefSeq" id="XP_002504324.1">
    <property type="nucleotide sequence ID" value="XM_002504278.1"/>
</dbReference>
<feature type="compositionally biased region" description="Low complexity" evidence="1">
    <location>
        <begin position="1"/>
        <end position="15"/>
    </location>
</feature>
<gene>
    <name evidence="2" type="ORF">MICPUN_61414</name>
</gene>
<sequence>MIVTAAAPVEVAVPSDPEPPVTPSGSVNDSVNSLDTRLDPAIRAFAPESLKRPPEHIFLGRDNATGRFNEWLQNRYGLDVGAPIFRESYESFGPAHRLTHRCNFVVHSEDMGLRKAVTSDYCVNVKAAKKHACALMHEWFLSREADPTAPYPPPPPGRGGQAVEAMIGDAVLKLLLVQHHVDHHRFESNGRDEPDPGPLNQAGTNKFLYQRHIQLSRECALPRGLPPPKGHAHADPTAFEAWIARVFEERGRSLVECAKAVLPALGVEPPFLFDRNPNKEDDSSLSDSDDDMDAETPDDEAVEAVEVIDAAVDEAIDAAVEASCETETEGIEVEPEA</sequence>
<keyword evidence="3" id="KW-1185">Reference proteome</keyword>
<protein>
    <submittedName>
        <fullName evidence="2">Uncharacterized protein</fullName>
    </submittedName>
</protein>
<dbReference type="AlphaFoldDB" id="C1ECG9"/>
<reference evidence="2 3" key="1">
    <citation type="journal article" date="2009" name="Science">
        <title>Green evolution and dynamic adaptations revealed by genomes of the marine picoeukaryotes Micromonas.</title>
        <authorList>
            <person name="Worden A.Z."/>
            <person name="Lee J.H."/>
            <person name="Mock T."/>
            <person name="Rouze P."/>
            <person name="Simmons M.P."/>
            <person name="Aerts A.L."/>
            <person name="Allen A.E."/>
            <person name="Cuvelier M.L."/>
            <person name="Derelle E."/>
            <person name="Everett M.V."/>
            <person name="Foulon E."/>
            <person name="Grimwood J."/>
            <person name="Gundlach H."/>
            <person name="Henrissat B."/>
            <person name="Napoli C."/>
            <person name="McDonald S.M."/>
            <person name="Parker M.S."/>
            <person name="Rombauts S."/>
            <person name="Salamov A."/>
            <person name="Von Dassow P."/>
            <person name="Badger J.H."/>
            <person name="Coutinho P.M."/>
            <person name="Demir E."/>
            <person name="Dubchak I."/>
            <person name="Gentemann C."/>
            <person name="Eikrem W."/>
            <person name="Gready J.E."/>
            <person name="John U."/>
            <person name="Lanier W."/>
            <person name="Lindquist E.A."/>
            <person name="Lucas S."/>
            <person name="Mayer K.F."/>
            <person name="Moreau H."/>
            <person name="Not F."/>
            <person name="Otillar R."/>
            <person name="Panaud O."/>
            <person name="Pangilinan J."/>
            <person name="Paulsen I."/>
            <person name="Piegu B."/>
            <person name="Poliakov A."/>
            <person name="Robbens S."/>
            <person name="Schmutz J."/>
            <person name="Toulza E."/>
            <person name="Wyss T."/>
            <person name="Zelensky A."/>
            <person name="Zhou K."/>
            <person name="Armbrust E.V."/>
            <person name="Bhattacharya D."/>
            <person name="Goodenough U.W."/>
            <person name="Van de Peer Y."/>
            <person name="Grigoriev I.V."/>
        </authorList>
    </citation>
    <scope>NUCLEOTIDE SEQUENCE [LARGE SCALE GENOMIC DNA]</scope>
    <source>
        <strain evidence="3">RCC299 / NOUM17</strain>
    </source>
</reference>
<evidence type="ECO:0000313" key="2">
    <source>
        <dbReference type="EMBL" id="ACO65582.1"/>
    </source>
</evidence>
<feature type="region of interest" description="Disordered" evidence="1">
    <location>
        <begin position="1"/>
        <end position="33"/>
    </location>
</feature>
<accession>C1ECG9</accession>
<feature type="compositionally biased region" description="Polar residues" evidence="1">
    <location>
        <begin position="23"/>
        <end position="33"/>
    </location>
</feature>
<proteinExistence type="predicted"/>
<dbReference type="Proteomes" id="UP000002009">
    <property type="component" value="Chromosome 9"/>
</dbReference>
<feature type="region of interest" description="Disordered" evidence="1">
    <location>
        <begin position="270"/>
        <end position="300"/>
    </location>
</feature>
<dbReference type="KEGG" id="mis:MICPUN_61414"/>
<feature type="compositionally biased region" description="Acidic residues" evidence="1">
    <location>
        <begin position="283"/>
        <end position="300"/>
    </location>
</feature>
<dbReference type="GeneID" id="8246189"/>